<dbReference type="OrthoDB" id="9813771at2"/>
<gene>
    <name evidence="3" type="primary">yigZ</name>
    <name evidence="3" type="ORF">NCTC10112_00267</name>
</gene>
<dbReference type="PANTHER" id="PTHR16301:SF20">
    <property type="entry name" value="IMPACT FAMILY MEMBER YIGZ"/>
    <property type="match status" value="1"/>
</dbReference>
<dbReference type="SUPFAM" id="SSF54211">
    <property type="entry name" value="Ribosomal protein S5 domain 2-like"/>
    <property type="match status" value="1"/>
</dbReference>
<dbReference type="PANTHER" id="PTHR16301">
    <property type="entry name" value="IMPACT-RELATED"/>
    <property type="match status" value="1"/>
</dbReference>
<proteinExistence type="inferred from homology"/>
<dbReference type="InterPro" id="IPR001498">
    <property type="entry name" value="Impact_N"/>
</dbReference>
<reference evidence="3 4" key="1">
    <citation type="submission" date="2019-01" db="EMBL/GenBank/DDBJ databases">
        <authorList>
            <consortium name="Pathogen Informatics"/>
        </authorList>
    </citation>
    <scope>NUCLEOTIDE SEQUENCE [LARGE SCALE GENOMIC DNA]</scope>
    <source>
        <strain evidence="3 4">NCTC10112</strain>
    </source>
</reference>
<evidence type="ECO:0000313" key="3">
    <source>
        <dbReference type="EMBL" id="VEU55515.1"/>
    </source>
</evidence>
<dbReference type="InterPro" id="IPR020568">
    <property type="entry name" value="Ribosomal_Su5_D2-typ_SF"/>
</dbReference>
<evidence type="ECO:0000256" key="1">
    <source>
        <dbReference type="ARBA" id="ARBA00007665"/>
    </source>
</evidence>
<dbReference type="AlphaFoldDB" id="A0A448ZW83"/>
<dbReference type="GO" id="GO:0005737">
    <property type="term" value="C:cytoplasm"/>
    <property type="evidence" value="ECO:0007669"/>
    <property type="project" value="TreeGrafter"/>
</dbReference>
<protein>
    <submittedName>
        <fullName evidence="3">Proline dipeptidase pepQ</fullName>
    </submittedName>
</protein>
<dbReference type="InterPro" id="IPR023582">
    <property type="entry name" value="Impact"/>
</dbReference>
<dbReference type="InterPro" id="IPR036956">
    <property type="entry name" value="Impact_N_sf"/>
</dbReference>
<feature type="domain" description="Impact N-terminal" evidence="2">
    <location>
        <begin position="7"/>
        <end position="108"/>
    </location>
</feature>
<dbReference type="KEGG" id="mob:NCTC10112_00267"/>
<comment type="similarity">
    <text evidence="1">Belongs to the IMPACT family.</text>
</comment>
<dbReference type="Pfam" id="PF01205">
    <property type="entry name" value="Impact_N"/>
    <property type="match status" value="1"/>
</dbReference>
<dbReference type="Gene3D" id="3.30.230.30">
    <property type="entry name" value="Impact, N-terminal domain"/>
    <property type="match status" value="1"/>
</dbReference>
<dbReference type="RefSeq" id="WP_022936279.1">
    <property type="nucleotide sequence ID" value="NZ_LR214940.1"/>
</dbReference>
<evidence type="ECO:0000313" key="4">
    <source>
        <dbReference type="Proteomes" id="UP000290482"/>
    </source>
</evidence>
<dbReference type="GO" id="GO:0006446">
    <property type="term" value="P:regulation of translational initiation"/>
    <property type="evidence" value="ECO:0007669"/>
    <property type="project" value="TreeGrafter"/>
</dbReference>
<dbReference type="Proteomes" id="UP000290482">
    <property type="component" value="Chromosome"/>
</dbReference>
<organism evidence="3 4">
    <name type="scientific">Metamycoplasma orale</name>
    <name type="common">Mycoplasma orale</name>
    <dbReference type="NCBI Taxonomy" id="2121"/>
    <lineage>
        <taxon>Bacteria</taxon>
        <taxon>Bacillati</taxon>
        <taxon>Mycoplasmatota</taxon>
        <taxon>Mycoplasmoidales</taxon>
        <taxon>Metamycoplasmataceae</taxon>
        <taxon>Metamycoplasma</taxon>
    </lineage>
</organism>
<keyword evidence="4" id="KW-1185">Reference proteome</keyword>
<evidence type="ECO:0000259" key="2">
    <source>
        <dbReference type="Pfam" id="PF01205"/>
    </source>
</evidence>
<name>A0A448ZW83_METOS</name>
<accession>A0A448ZW83</accession>
<sequence length="111" mass="12773">MKELIIKKSKFISVIYDINNIDDVKKIHISLKEEHKKAKHVVYGYILDQNTFGYNDDKEPQGSAGLPIVNLLKIKKQTNKAIFVIRYFGGTKLGKSNLLRTYLKVANMLFD</sequence>
<dbReference type="EMBL" id="LR214940">
    <property type="protein sequence ID" value="VEU55515.1"/>
    <property type="molecule type" value="Genomic_DNA"/>
</dbReference>